<evidence type="ECO:0000313" key="2">
    <source>
        <dbReference type="Proteomes" id="UP000006038"/>
    </source>
</evidence>
<dbReference type="SUPFAM" id="SSF50494">
    <property type="entry name" value="Trypsin-like serine proteases"/>
    <property type="match status" value="1"/>
</dbReference>
<reference evidence="1" key="1">
    <citation type="journal article" date="2013" name="Nat. Commun.">
        <title>Whole-genome sequencing of Oryza brachyantha reveals mechanisms underlying Oryza genome evolution.</title>
        <authorList>
            <person name="Chen J."/>
            <person name="Huang Q."/>
            <person name="Gao D."/>
            <person name="Wang J."/>
            <person name="Lang Y."/>
            <person name="Liu T."/>
            <person name="Li B."/>
            <person name="Bai Z."/>
            <person name="Luis Goicoechea J."/>
            <person name="Liang C."/>
            <person name="Chen C."/>
            <person name="Zhang W."/>
            <person name="Sun S."/>
            <person name="Liao Y."/>
            <person name="Zhang X."/>
            <person name="Yang L."/>
            <person name="Song C."/>
            <person name="Wang M."/>
            <person name="Shi J."/>
            <person name="Liu G."/>
            <person name="Liu J."/>
            <person name="Zhou H."/>
            <person name="Zhou W."/>
            <person name="Yu Q."/>
            <person name="An N."/>
            <person name="Chen Y."/>
            <person name="Cai Q."/>
            <person name="Wang B."/>
            <person name="Liu B."/>
            <person name="Min J."/>
            <person name="Huang Y."/>
            <person name="Wu H."/>
            <person name="Li Z."/>
            <person name="Zhang Y."/>
            <person name="Yin Y."/>
            <person name="Song W."/>
            <person name="Jiang J."/>
            <person name="Jackson S.A."/>
            <person name="Wing R.A."/>
            <person name="Wang J."/>
            <person name="Chen M."/>
        </authorList>
    </citation>
    <scope>NUCLEOTIDE SEQUENCE [LARGE SCALE GENOMIC DNA]</scope>
    <source>
        <strain evidence="1">cv. IRGC 101232</strain>
    </source>
</reference>
<dbReference type="PANTHER" id="PTHR43019:SF64">
    <property type="entry name" value="OS07G0666400 PROTEIN"/>
    <property type="match status" value="1"/>
</dbReference>
<dbReference type="HOGENOM" id="CLU_080282_0_0_1"/>
<sequence>MANHRTCYWCRAMFDACKYSVARLDCGQGFCGNGFIVFAGNNTCLMLTCAHAVKKEESNGSTVVSNVSVSFCNGKTFNARVDYVDEHRDLALLRADNVDDASLSPLRFWEDGDVVTGTDVILLSFFTMNGMVLVEPGTFPGKILSEPVVFRKETGKVEEIRLDYISMNGTSGAPVLLPRVNKVVGVNDGAFGTTKTASTVRMIEEALRQWLQTEDVN</sequence>
<dbReference type="Gramene" id="OB07G30910.1">
    <property type="protein sequence ID" value="OB07G30910.1"/>
    <property type="gene ID" value="OB07G30910"/>
</dbReference>
<dbReference type="eggNOG" id="ENOG502R3VB">
    <property type="taxonomic scope" value="Eukaryota"/>
</dbReference>
<dbReference type="EnsemblPlants" id="OB07G30910.1">
    <property type="protein sequence ID" value="OB07G30910.1"/>
    <property type="gene ID" value="OB07G30910"/>
</dbReference>
<dbReference type="PANTHER" id="PTHR43019">
    <property type="entry name" value="SERINE ENDOPROTEASE DEGS"/>
    <property type="match status" value="1"/>
</dbReference>
<dbReference type="InterPro" id="IPR009003">
    <property type="entry name" value="Peptidase_S1_PA"/>
</dbReference>
<protein>
    <recommendedName>
        <fullName evidence="3">Serine protease</fullName>
    </recommendedName>
</protein>
<organism evidence="1">
    <name type="scientific">Oryza brachyantha</name>
    <name type="common">malo sina</name>
    <dbReference type="NCBI Taxonomy" id="4533"/>
    <lineage>
        <taxon>Eukaryota</taxon>
        <taxon>Viridiplantae</taxon>
        <taxon>Streptophyta</taxon>
        <taxon>Embryophyta</taxon>
        <taxon>Tracheophyta</taxon>
        <taxon>Spermatophyta</taxon>
        <taxon>Magnoliopsida</taxon>
        <taxon>Liliopsida</taxon>
        <taxon>Poales</taxon>
        <taxon>Poaceae</taxon>
        <taxon>BOP clade</taxon>
        <taxon>Oryzoideae</taxon>
        <taxon>Oryzeae</taxon>
        <taxon>Oryzinae</taxon>
        <taxon>Oryza</taxon>
    </lineage>
</organism>
<dbReference type="Pfam" id="PF13365">
    <property type="entry name" value="Trypsin_2"/>
    <property type="match status" value="1"/>
</dbReference>
<dbReference type="Proteomes" id="UP000006038">
    <property type="component" value="Chromosome 7"/>
</dbReference>
<dbReference type="Gene3D" id="2.40.10.120">
    <property type="match status" value="1"/>
</dbReference>
<evidence type="ECO:0008006" key="3">
    <source>
        <dbReference type="Google" id="ProtNLM"/>
    </source>
</evidence>
<dbReference type="OMA" id="TISHWCG"/>
<proteinExistence type="predicted"/>
<reference evidence="1" key="2">
    <citation type="submission" date="2013-04" db="UniProtKB">
        <authorList>
            <consortium name="EnsemblPlants"/>
        </authorList>
    </citation>
    <scope>IDENTIFICATION</scope>
</reference>
<dbReference type="AlphaFoldDB" id="J3MNV9"/>
<name>J3MNV9_ORYBR</name>
<evidence type="ECO:0000313" key="1">
    <source>
        <dbReference type="EnsemblPlants" id="OB07G30910.1"/>
    </source>
</evidence>
<keyword evidence="2" id="KW-1185">Reference proteome</keyword>
<accession>J3MNV9</accession>